<dbReference type="RefSeq" id="WP_202236113.1">
    <property type="nucleotide sequence ID" value="NZ_AP018365.1"/>
</dbReference>
<name>A0A7U3VQS2_9ACTN</name>
<accession>A0A7U3VQS2</accession>
<dbReference type="AlphaFoldDB" id="A0A7U3VQS2"/>
<dbReference type="EMBL" id="AP018365">
    <property type="protein sequence ID" value="BBB00045.1"/>
    <property type="molecule type" value="Genomic_DNA"/>
</dbReference>
<keyword evidence="3" id="KW-1185">Reference proteome</keyword>
<reference evidence="2 3" key="2">
    <citation type="journal article" date="2011" name="J. Antibiot.">
        <title>Furaquinocins I and J: novel polyketide isoprenoid hybrid compounds from Streptomyces reveromyceticus SN-593.</title>
        <authorList>
            <person name="Panthee S."/>
            <person name="Takahashi S."/>
            <person name="Takagi H."/>
            <person name="Nogawa T."/>
            <person name="Oowada E."/>
            <person name="Uramoto M."/>
            <person name="Osada H."/>
        </authorList>
    </citation>
    <scope>NUCLEOTIDE SEQUENCE [LARGE SCALE GENOMIC DNA]</scope>
    <source>
        <strain evidence="2 3">SN-593</strain>
    </source>
</reference>
<gene>
    <name evidence="2" type="ORF">RVR_6929</name>
</gene>
<dbReference type="InterPro" id="IPR025333">
    <property type="entry name" value="DUF4239"/>
</dbReference>
<evidence type="ECO:0000313" key="2">
    <source>
        <dbReference type="EMBL" id="BBB00045.1"/>
    </source>
</evidence>
<protein>
    <recommendedName>
        <fullName evidence="4">DUF4239 domain-containing protein</fullName>
    </recommendedName>
</protein>
<keyword evidence="1" id="KW-1133">Transmembrane helix</keyword>
<dbReference type="KEGG" id="arev:RVR_6929"/>
<evidence type="ECO:0000256" key="1">
    <source>
        <dbReference type="SAM" id="Phobius"/>
    </source>
</evidence>
<feature type="transmembrane region" description="Helical" evidence="1">
    <location>
        <begin position="207"/>
        <end position="226"/>
    </location>
</feature>
<sequence length="266" mass="27992">MSVYVVSLLATVGGGCFALLLGRFLGTGRRAVAGEFGGQAQSLIGGVLLSSFILLTGFQVAGSWSALSDARSGTYDEARALADTYWAVGGLAPADRDRARALLRTYTDDVRTTEFHALARGRTSPAAWRDLDAVRAAVWAAPAGTAGPQAAKSAAQSALNTVYQTRTDRAAQVKGRMPRVTWIAMLVVGAFLVAFPALLGLTVTPRHLTALCFVGAVVAFAICLSAQLNTAFRQPFGVRSTAFVLADTRFGQIDAGHYTLSPVPPR</sequence>
<reference evidence="2 3" key="1">
    <citation type="journal article" date="2010" name="J. Bacteriol.">
        <title>Biochemical characterization of a novel indole prenyltransferase from Streptomyces sp. SN-593.</title>
        <authorList>
            <person name="Takahashi S."/>
            <person name="Takagi H."/>
            <person name="Toyoda A."/>
            <person name="Uramoto M."/>
            <person name="Nogawa T."/>
            <person name="Ueki M."/>
            <person name="Sakaki Y."/>
            <person name="Osada H."/>
        </authorList>
    </citation>
    <scope>NUCLEOTIDE SEQUENCE [LARGE SCALE GENOMIC DNA]</scope>
    <source>
        <strain evidence="2 3">SN-593</strain>
    </source>
</reference>
<organism evidence="2 3">
    <name type="scientific">Actinacidiphila reveromycinica</name>
    <dbReference type="NCBI Taxonomy" id="659352"/>
    <lineage>
        <taxon>Bacteria</taxon>
        <taxon>Bacillati</taxon>
        <taxon>Actinomycetota</taxon>
        <taxon>Actinomycetes</taxon>
        <taxon>Kitasatosporales</taxon>
        <taxon>Streptomycetaceae</taxon>
        <taxon>Actinacidiphila</taxon>
    </lineage>
</organism>
<feature type="transmembrane region" description="Helical" evidence="1">
    <location>
        <begin position="180"/>
        <end position="201"/>
    </location>
</feature>
<evidence type="ECO:0000313" key="3">
    <source>
        <dbReference type="Proteomes" id="UP000595703"/>
    </source>
</evidence>
<feature type="transmembrane region" description="Helical" evidence="1">
    <location>
        <begin position="43"/>
        <end position="62"/>
    </location>
</feature>
<dbReference type="Proteomes" id="UP000595703">
    <property type="component" value="Chromosome"/>
</dbReference>
<reference evidence="2 3" key="3">
    <citation type="journal article" date="2011" name="Nat. Chem. Biol.">
        <title>Reveromycin A biosynthesis uses RevG and RevJ for stereospecific spiroacetal formation.</title>
        <authorList>
            <person name="Takahashi S."/>
            <person name="Toyoda A."/>
            <person name="Sekiyama Y."/>
            <person name="Takagi H."/>
            <person name="Nogawa T."/>
            <person name="Uramoto M."/>
            <person name="Suzuki R."/>
            <person name="Koshino H."/>
            <person name="Kumano T."/>
            <person name="Panthee S."/>
            <person name="Dairi T."/>
            <person name="Ishikawa J."/>
            <person name="Ikeda H."/>
            <person name="Sakaki Y."/>
            <person name="Osada H."/>
        </authorList>
    </citation>
    <scope>NUCLEOTIDE SEQUENCE [LARGE SCALE GENOMIC DNA]</scope>
    <source>
        <strain evidence="2 3">SN-593</strain>
    </source>
</reference>
<evidence type="ECO:0008006" key="4">
    <source>
        <dbReference type="Google" id="ProtNLM"/>
    </source>
</evidence>
<keyword evidence="1" id="KW-0812">Transmembrane</keyword>
<dbReference type="Pfam" id="PF14023">
    <property type="entry name" value="Bestrophin-like"/>
    <property type="match status" value="1"/>
</dbReference>
<reference evidence="2 3" key="4">
    <citation type="journal article" date="2020" name="Sci. Rep.">
        <title>beta-carboline chemical signals induce reveromycin production through a LuxR family regulator in Streptomyces sp. SN-593.</title>
        <authorList>
            <person name="Panthee S."/>
            <person name="Kito N."/>
            <person name="Hayashi T."/>
            <person name="Shimizu T."/>
            <person name="Ishikawa J."/>
            <person name="Hamamoto H."/>
            <person name="Osada H."/>
            <person name="Takahashi S."/>
        </authorList>
    </citation>
    <scope>NUCLEOTIDE SEQUENCE [LARGE SCALE GENOMIC DNA]</scope>
    <source>
        <strain evidence="2 3">SN-593</strain>
    </source>
</reference>
<proteinExistence type="predicted"/>
<keyword evidence="1" id="KW-0472">Membrane</keyword>